<dbReference type="GO" id="GO:0004326">
    <property type="term" value="F:tetrahydrofolylpolyglutamate synthase activity"/>
    <property type="evidence" value="ECO:0007669"/>
    <property type="project" value="UniProtKB-EC"/>
</dbReference>
<evidence type="ECO:0000256" key="11">
    <source>
        <dbReference type="ARBA" id="ARBA00022909"/>
    </source>
</evidence>
<dbReference type="Gene3D" id="3.40.1190.10">
    <property type="entry name" value="Mur-like, catalytic domain"/>
    <property type="match status" value="1"/>
</dbReference>
<keyword evidence="20" id="KW-1185">Reference proteome</keyword>
<dbReference type="SUPFAM" id="SSF53244">
    <property type="entry name" value="MurD-like peptide ligases, peptide-binding domain"/>
    <property type="match status" value="1"/>
</dbReference>
<evidence type="ECO:0000256" key="2">
    <source>
        <dbReference type="ARBA" id="ARBA00004799"/>
    </source>
</evidence>
<dbReference type="InterPro" id="IPR036565">
    <property type="entry name" value="Mur-like_cat_sf"/>
</dbReference>
<evidence type="ECO:0000256" key="1">
    <source>
        <dbReference type="ARBA" id="ARBA00002714"/>
    </source>
</evidence>
<dbReference type="RefSeq" id="WP_250223113.1">
    <property type="nucleotide sequence ID" value="NZ_CP097762.1"/>
</dbReference>
<dbReference type="NCBIfam" id="NF008101">
    <property type="entry name" value="PRK10846.1"/>
    <property type="match status" value="1"/>
</dbReference>
<evidence type="ECO:0000256" key="4">
    <source>
        <dbReference type="ARBA" id="ARBA00008276"/>
    </source>
</evidence>
<organism evidence="19 20">
    <name type="scientific">Candidatus Blochmannia ocreatus</name>
    <name type="common">nom. nud.</name>
    <dbReference type="NCBI Taxonomy" id="251538"/>
    <lineage>
        <taxon>Bacteria</taxon>
        <taxon>Pseudomonadati</taxon>
        <taxon>Pseudomonadota</taxon>
        <taxon>Gammaproteobacteria</taxon>
        <taxon>Enterobacterales</taxon>
        <taxon>Enterobacteriaceae</taxon>
        <taxon>ant endosymbionts</taxon>
        <taxon>Candidatus Blochmanniella</taxon>
    </lineage>
</organism>
<dbReference type="InterPro" id="IPR004101">
    <property type="entry name" value="Mur_ligase_C"/>
</dbReference>
<dbReference type="Proteomes" id="UP001056834">
    <property type="component" value="Chromosome"/>
</dbReference>
<dbReference type="GO" id="GO:0008841">
    <property type="term" value="F:dihydrofolate synthase activity"/>
    <property type="evidence" value="ECO:0007669"/>
    <property type="project" value="UniProtKB-EC"/>
</dbReference>
<comment type="catalytic activity">
    <reaction evidence="12">
        <text>(6S)-5,6,7,8-tetrahydrofolyl-(gamma-L-Glu)(n) + L-glutamate + ATP = (6S)-5,6,7,8-tetrahydrofolyl-(gamma-L-Glu)(n+1) + ADP + phosphate + H(+)</text>
        <dbReference type="Rhea" id="RHEA:10580"/>
        <dbReference type="Rhea" id="RHEA-COMP:14738"/>
        <dbReference type="Rhea" id="RHEA-COMP:14740"/>
        <dbReference type="ChEBI" id="CHEBI:15378"/>
        <dbReference type="ChEBI" id="CHEBI:29985"/>
        <dbReference type="ChEBI" id="CHEBI:30616"/>
        <dbReference type="ChEBI" id="CHEBI:43474"/>
        <dbReference type="ChEBI" id="CHEBI:141005"/>
        <dbReference type="ChEBI" id="CHEBI:456216"/>
        <dbReference type="EC" id="6.3.2.17"/>
    </reaction>
</comment>
<dbReference type="InterPro" id="IPR013221">
    <property type="entry name" value="Mur_ligase_cen"/>
</dbReference>
<evidence type="ECO:0000256" key="5">
    <source>
        <dbReference type="ARBA" id="ARBA00019357"/>
    </source>
</evidence>
<comment type="similarity">
    <text evidence="4 16">Belongs to the folylpolyglutamate synthase family.</text>
</comment>
<comment type="pathway">
    <text evidence="2">Cofactor biosynthesis; tetrahydrofolate biosynthesis; 7,8-dihydrofolate from 2-amino-4-hydroxy-6-hydroxymethyl-7,8-dihydropteridine diphosphate and 4-aminobenzoate: step 2/2.</text>
</comment>
<dbReference type="PANTHER" id="PTHR11136">
    <property type="entry name" value="FOLYLPOLYGLUTAMATE SYNTHASE-RELATED"/>
    <property type="match status" value="1"/>
</dbReference>
<dbReference type="EMBL" id="CP097762">
    <property type="protein sequence ID" value="URJ24982.1"/>
    <property type="molecule type" value="Genomic_DNA"/>
</dbReference>
<feature type="domain" description="Mur ligase central" evidence="18">
    <location>
        <begin position="52"/>
        <end position="199"/>
    </location>
</feature>
<comment type="catalytic activity">
    <reaction evidence="13">
        <text>10-formyltetrahydrofolyl-(gamma-L-Glu)(n) + L-glutamate + ATP = 10-formyltetrahydrofolyl-(gamma-L-Glu)(n+1) + ADP + phosphate + H(+)</text>
        <dbReference type="Rhea" id="RHEA:51904"/>
        <dbReference type="Rhea" id="RHEA-COMP:13088"/>
        <dbReference type="Rhea" id="RHEA-COMP:14300"/>
        <dbReference type="ChEBI" id="CHEBI:15378"/>
        <dbReference type="ChEBI" id="CHEBI:29985"/>
        <dbReference type="ChEBI" id="CHEBI:30616"/>
        <dbReference type="ChEBI" id="CHEBI:43474"/>
        <dbReference type="ChEBI" id="CHEBI:134413"/>
        <dbReference type="ChEBI" id="CHEBI:456216"/>
        <dbReference type="EC" id="6.3.2.17"/>
    </reaction>
</comment>
<evidence type="ECO:0000256" key="14">
    <source>
        <dbReference type="ARBA" id="ARBA00049035"/>
    </source>
</evidence>
<sequence length="425" mass="47746">MNIVVTAQSSLIEWLLYIENLHSATIDLNLNRVRALAIALDLIHPAEYVILVGGTNGKGTTCCVLETILLRNNTTVGLYTSPHLLSYNERVRVCGRELSDSIHVEAFSTIEKARGFIKLTYFEFITLSALYIFKQYTLDVVILEIGLGGRLDAANVVNADISVITNIGIDHTEFLGNSREMIAREKSGIFRFNKPAIIGDSDCPYSLIERANFFKTSLFIRGRDWDFQVFKNQWSWWSKADNYKLIYDNLPIPKIPVENAAVALSALKQSSFLISKSEIHAGLESAFLPGRFQIIRKKPTIILDVGHNPHAANFLIKKLVVFFSKKLGTIRMVIGMLKHKDISGTIYYLRSVVNFWYCASLNTPFSASCSDFSKYLINCNVQKFDSILDALNKAVLDSSCEDCIVVFGSFYAVSPVLKQIDVCYI</sequence>
<dbReference type="PANTHER" id="PTHR11136:SF0">
    <property type="entry name" value="DIHYDROFOLATE SYNTHETASE-RELATED"/>
    <property type="match status" value="1"/>
</dbReference>
<dbReference type="Pfam" id="PF02875">
    <property type="entry name" value="Mur_ligase_C"/>
    <property type="match status" value="1"/>
</dbReference>
<gene>
    <name evidence="19" type="primary">folC</name>
    <name evidence="19" type="ORF">M9405_02400</name>
</gene>
<dbReference type="Pfam" id="PF08245">
    <property type="entry name" value="Mur_ligase_M"/>
    <property type="match status" value="1"/>
</dbReference>
<evidence type="ECO:0000256" key="3">
    <source>
        <dbReference type="ARBA" id="ARBA00005150"/>
    </source>
</evidence>
<comment type="catalytic activity">
    <reaction evidence="14">
        <text>(6R)-5,10-methylenetetrahydrofolyl-(gamma-L-Glu)(n) + L-glutamate + ATP = (6R)-5,10-methylenetetrahydrofolyl-(gamma-L-Glu)(n+1) + ADP + phosphate + H(+)</text>
        <dbReference type="Rhea" id="RHEA:51912"/>
        <dbReference type="Rhea" id="RHEA-COMP:13257"/>
        <dbReference type="Rhea" id="RHEA-COMP:13258"/>
        <dbReference type="ChEBI" id="CHEBI:15378"/>
        <dbReference type="ChEBI" id="CHEBI:29985"/>
        <dbReference type="ChEBI" id="CHEBI:30616"/>
        <dbReference type="ChEBI" id="CHEBI:43474"/>
        <dbReference type="ChEBI" id="CHEBI:136572"/>
        <dbReference type="ChEBI" id="CHEBI:456216"/>
        <dbReference type="EC" id="6.3.2.17"/>
    </reaction>
</comment>
<dbReference type="InterPro" id="IPR018109">
    <property type="entry name" value="Folylpolyglutamate_synth_CS"/>
</dbReference>
<evidence type="ECO:0000259" key="17">
    <source>
        <dbReference type="Pfam" id="PF02875"/>
    </source>
</evidence>
<keyword evidence="11" id="KW-0289">Folate biosynthesis</keyword>
<keyword evidence="10" id="KW-0460">Magnesium</keyword>
<dbReference type="NCBIfam" id="TIGR01499">
    <property type="entry name" value="folC"/>
    <property type="match status" value="1"/>
</dbReference>
<evidence type="ECO:0000256" key="8">
    <source>
        <dbReference type="ARBA" id="ARBA00022741"/>
    </source>
</evidence>
<name>A0ABY4SUG5_9ENTR</name>
<protein>
    <recommendedName>
        <fullName evidence="5 16">Dihydrofolate synthase/folylpolyglutamate synthase</fullName>
    </recommendedName>
</protein>
<evidence type="ECO:0000256" key="7">
    <source>
        <dbReference type="ARBA" id="ARBA00022723"/>
    </source>
</evidence>
<evidence type="ECO:0000259" key="18">
    <source>
        <dbReference type="Pfam" id="PF08245"/>
    </source>
</evidence>
<evidence type="ECO:0000256" key="6">
    <source>
        <dbReference type="ARBA" id="ARBA00022598"/>
    </source>
</evidence>
<proteinExistence type="inferred from homology"/>
<keyword evidence="7" id="KW-0479">Metal-binding</keyword>
<dbReference type="PIRSF" id="PIRSF001563">
    <property type="entry name" value="Folylpolyglu_synth"/>
    <property type="match status" value="1"/>
</dbReference>
<feature type="domain" description="Mur ligase C-terminal" evidence="17">
    <location>
        <begin position="290"/>
        <end position="410"/>
    </location>
</feature>
<accession>A0ABY4SUG5</accession>
<evidence type="ECO:0000256" key="15">
    <source>
        <dbReference type="ARBA" id="ARBA00049161"/>
    </source>
</evidence>
<comment type="function">
    <text evidence="1 16">Functions in two distinct reactions of the de novo folate biosynthetic pathway. Catalyzes the addition of a glutamate residue to dihydropteroate (7,8-dihydropteroate or H2Pte) to form dihydrofolate (7,8-dihydrofolate monoglutamate or H2Pte-Glu). Also catalyzes successive additions of L-glutamate to tetrahydrofolate or 10-formyltetrahydrofolate or 5,10-methylenetetrahydrofolate, leading to folylpolyglutamate derivatives.</text>
</comment>
<keyword evidence="9 16" id="KW-0067">ATP-binding</keyword>
<comment type="catalytic activity">
    <reaction evidence="15">
        <text>7,8-dihydropteroate + L-glutamate + ATP = 7,8-dihydrofolate + ADP + phosphate + H(+)</text>
        <dbReference type="Rhea" id="RHEA:23584"/>
        <dbReference type="ChEBI" id="CHEBI:15378"/>
        <dbReference type="ChEBI" id="CHEBI:17839"/>
        <dbReference type="ChEBI" id="CHEBI:29985"/>
        <dbReference type="ChEBI" id="CHEBI:30616"/>
        <dbReference type="ChEBI" id="CHEBI:43474"/>
        <dbReference type="ChEBI" id="CHEBI:57451"/>
        <dbReference type="ChEBI" id="CHEBI:456216"/>
        <dbReference type="EC" id="6.3.2.12"/>
    </reaction>
</comment>
<evidence type="ECO:0000256" key="12">
    <source>
        <dbReference type="ARBA" id="ARBA00047493"/>
    </source>
</evidence>
<evidence type="ECO:0000256" key="16">
    <source>
        <dbReference type="PIRNR" id="PIRNR001563"/>
    </source>
</evidence>
<evidence type="ECO:0000256" key="13">
    <source>
        <dbReference type="ARBA" id="ARBA00047808"/>
    </source>
</evidence>
<dbReference type="SUPFAM" id="SSF53623">
    <property type="entry name" value="MurD-like peptide ligases, catalytic domain"/>
    <property type="match status" value="1"/>
</dbReference>
<dbReference type="InterPro" id="IPR036615">
    <property type="entry name" value="Mur_ligase_C_dom_sf"/>
</dbReference>
<reference evidence="19" key="1">
    <citation type="submission" date="2022-05" db="EMBL/GenBank/DDBJ databases">
        <title>Impact of host demography and evolutionary history on endosymbiont molecular evolution: a test in carpenter ants (Genus Camponotus) and their Blochmannia endosymbionts.</title>
        <authorList>
            <person name="Manthey J.D."/>
            <person name="Giron J.C."/>
            <person name="Hruska J.P."/>
        </authorList>
    </citation>
    <scope>NUCLEOTIDE SEQUENCE</scope>
    <source>
        <strain evidence="19">C-006</strain>
    </source>
</reference>
<evidence type="ECO:0000256" key="9">
    <source>
        <dbReference type="ARBA" id="ARBA00022840"/>
    </source>
</evidence>
<keyword evidence="6 16" id="KW-0436">Ligase</keyword>
<dbReference type="InterPro" id="IPR001645">
    <property type="entry name" value="Folylpolyglutamate_synth"/>
</dbReference>
<evidence type="ECO:0000313" key="19">
    <source>
        <dbReference type="EMBL" id="URJ24982.1"/>
    </source>
</evidence>
<evidence type="ECO:0000313" key="20">
    <source>
        <dbReference type="Proteomes" id="UP001056834"/>
    </source>
</evidence>
<evidence type="ECO:0000256" key="10">
    <source>
        <dbReference type="ARBA" id="ARBA00022842"/>
    </source>
</evidence>
<comment type="pathway">
    <text evidence="3">Cofactor biosynthesis; tetrahydrofolylpolyglutamate biosynthesis.</text>
</comment>
<dbReference type="Gene3D" id="3.90.190.20">
    <property type="entry name" value="Mur ligase, C-terminal domain"/>
    <property type="match status" value="1"/>
</dbReference>
<keyword evidence="8 16" id="KW-0547">Nucleotide-binding</keyword>
<dbReference type="PROSITE" id="PS01011">
    <property type="entry name" value="FOLYLPOLYGLU_SYNT_1"/>
    <property type="match status" value="1"/>
</dbReference>